<dbReference type="EMBL" id="JACCAE010000001">
    <property type="protein sequence ID" value="NYF98099.1"/>
    <property type="molecule type" value="Genomic_DNA"/>
</dbReference>
<sequence>MILIVVKYRTKPEWTPKWPELVREFTEATRAEPGNIFFDWSKSVEDEHEWVLVEAFQDEAGEAHVTSDHFAEGLAAMKPALAETPRIISRVVDGSGWDEMGELQVD</sequence>
<keyword evidence="2" id="KW-0560">Oxidoreductase</keyword>
<keyword evidence="3" id="KW-1185">Reference proteome</keyword>
<keyword evidence="2" id="KW-0503">Monooxygenase</keyword>
<evidence type="ECO:0000313" key="3">
    <source>
        <dbReference type="Proteomes" id="UP000554054"/>
    </source>
</evidence>
<name>A0A852VQA8_9MICO</name>
<dbReference type="Pfam" id="PF03992">
    <property type="entry name" value="ABM"/>
    <property type="match status" value="1"/>
</dbReference>
<dbReference type="Proteomes" id="UP000554054">
    <property type="component" value="Unassembled WGS sequence"/>
</dbReference>
<dbReference type="AlphaFoldDB" id="A0A852VQA8"/>
<comment type="caution">
    <text evidence="2">The sequence shown here is derived from an EMBL/GenBank/DDBJ whole genome shotgun (WGS) entry which is preliminary data.</text>
</comment>
<reference evidence="2 3" key="1">
    <citation type="submission" date="2020-07" db="EMBL/GenBank/DDBJ databases">
        <title>Sequencing the genomes of 1000 actinobacteria strains.</title>
        <authorList>
            <person name="Klenk H.-P."/>
        </authorList>
    </citation>
    <scope>NUCLEOTIDE SEQUENCE [LARGE SCALE GENOMIC DNA]</scope>
    <source>
        <strain evidence="2 3">DSM 26154</strain>
    </source>
</reference>
<gene>
    <name evidence="2" type="ORF">BJY20_001491</name>
</gene>
<dbReference type="InterPro" id="IPR050744">
    <property type="entry name" value="AI-2_Isomerase_LsrG"/>
</dbReference>
<dbReference type="GO" id="GO:0004497">
    <property type="term" value="F:monooxygenase activity"/>
    <property type="evidence" value="ECO:0007669"/>
    <property type="project" value="UniProtKB-KW"/>
</dbReference>
<dbReference type="PROSITE" id="PS51725">
    <property type="entry name" value="ABM"/>
    <property type="match status" value="1"/>
</dbReference>
<accession>A0A852VQA8</accession>
<dbReference type="InterPro" id="IPR007138">
    <property type="entry name" value="ABM_dom"/>
</dbReference>
<dbReference type="SUPFAM" id="SSF54909">
    <property type="entry name" value="Dimeric alpha+beta barrel"/>
    <property type="match status" value="1"/>
</dbReference>
<proteinExistence type="predicted"/>
<dbReference type="PANTHER" id="PTHR33336">
    <property type="entry name" value="QUINOL MONOOXYGENASE YGIN-RELATED"/>
    <property type="match status" value="1"/>
</dbReference>
<feature type="domain" description="ABM" evidence="1">
    <location>
        <begin position="2"/>
        <end position="92"/>
    </location>
</feature>
<dbReference type="InterPro" id="IPR011008">
    <property type="entry name" value="Dimeric_a/b-barrel"/>
</dbReference>
<dbReference type="PANTHER" id="PTHR33336:SF3">
    <property type="entry name" value="ABM DOMAIN-CONTAINING PROTEIN"/>
    <property type="match status" value="1"/>
</dbReference>
<evidence type="ECO:0000259" key="1">
    <source>
        <dbReference type="PROSITE" id="PS51725"/>
    </source>
</evidence>
<evidence type="ECO:0000313" key="2">
    <source>
        <dbReference type="EMBL" id="NYF98099.1"/>
    </source>
</evidence>
<dbReference type="Gene3D" id="3.30.70.100">
    <property type="match status" value="1"/>
</dbReference>
<protein>
    <submittedName>
        <fullName evidence="2">Quinol monooxygenase YgiN</fullName>
    </submittedName>
</protein>
<organism evidence="2 3">
    <name type="scientific">Janibacter cremeus</name>
    <dbReference type="NCBI Taxonomy" id="1285192"/>
    <lineage>
        <taxon>Bacteria</taxon>
        <taxon>Bacillati</taxon>
        <taxon>Actinomycetota</taxon>
        <taxon>Actinomycetes</taxon>
        <taxon>Micrococcales</taxon>
        <taxon>Intrasporangiaceae</taxon>
        <taxon>Janibacter</taxon>
    </lineage>
</organism>
<dbReference type="RefSeq" id="WP_185990949.1">
    <property type="nucleotide sequence ID" value="NZ_JACCAE010000001.1"/>
</dbReference>